<organism evidence="1 3">
    <name type="scientific">Medicago truncatula</name>
    <name type="common">Barrel medic</name>
    <name type="synonym">Medicago tribuloides</name>
    <dbReference type="NCBI Taxonomy" id="3880"/>
    <lineage>
        <taxon>Eukaryota</taxon>
        <taxon>Viridiplantae</taxon>
        <taxon>Streptophyta</taxon>
        <taxon>Embryophyta</taxon>
        <taxon>Tracheophyta</taxon>
        <taxon>Spermatophyta</taxon>
        <taxon>Magnoliopsida</taxon>
        <taxon>eudicotyledons</taxon>
        <taxon>Gunneridae</taxon>
        <taxon>Pentapetalae</taxon>
        <taxon>rosids</taxon>
        <taxon>fabids</taxon>
        <taxon>Fabales</taxon>
        <taxon>Fabaceae</taxon>
        <taxon>Papilionoideae</taxon>
        <taxon>50 kb inversion clade</taxon>
        <taxon>NPAAA clade</taxon>
        <taxon>Hologalegina</taxon>
        <taxon>IRL clade</taxon>
        <taxon>Trifolieae</taxon>
        <taxon>Medicago</taxon>
    </lineage>
</organism>
<dbReference type="HOGENOM" id="CLU_3127407_0_0_1"/>
<evidence type="ECO:0000313" key="2">
    <source>
        <dbReference type="EnsemblPlants" id="AET04433"/>
    </source>
</evidence>
<dbReference type="EnsemblPlants" id="AET04433">
    <property type="protein sequence ID" value="AET04433"/>
    <property type="gene ID" value="MTR_8g088710"/>
</dbReference>
<dbReference type="PaxDb" id="3880-AET04433"/>
<dbReference type="Proteomes" id="UP000002051">
    <property type="component" value="Chromosome 8"/>
</dbReference>
<evidence type="ECO:0000313" key="1">
    <source>
        <dbReference type="EMBL" id="AET04433.1"/>
    </source>
</evidence>
<reference evidence="2" key="3">
    <citation type="submission" date="2015-04" db="UniProtKB">
        <authorList>
            <consortium name="EnsemblPlants"/>
        </authorList>
    </citation>
    <scope>IDENTIFICATION</scope>
    <source>
        <strain evidence="2">cv. Jemalong A17</strain>
    </source>
</reference>
<dbReference type="EMBL" id="CM001224">
    <property type="protein sequence ID" value="AET04433.1"/>
    <property type="molecule type" value="Genomic_DNA"/>
</dbReference>
<gene>
    <name evidence="1" type="ordered locus">MTR_8g088710</name>
</gene>
<keyword evidence="3" id="KW-1185">Reference proteome</keyword>
<evidence type="ECO:0000313" key="3">
    <source>
        <dbReference type="Proteomes" id="UP000002051"/>
    </source>
</evidence>
<sequence length="50" mass="5410">MLNTRKHYKNLSLFSEQSQKEPDEAAVASYTVACCYSKGKPALACDPSGA</sequence>
<dbReference type="AlphaFoldDB" id="G7L8U3"/>
<protein>
    <submittedName>
        <fullName evidence="1 2">Uncharacterized protein</fullName>
    </submittedName>
</protein>
<accession>G7L8U3</accession>
<reference evidence="1 3" key="1">
    <citation type="journal article" date="2011" name="Nature">
        <title>The Medicago genome provides insight into the evolution of rhizobial symbioses.</title>
        <authorList>
            <person name="Young N.D."/>
            <person name="Debelle F."/>
            <person name="Oldroyd G.E."/>
            <person name="Geurts R."/>
            <person name="Cannon S.B."/>
            <person name="Udvardi M.K."/>
            <person name="Benedito V.A."/>
            <person name="Mayer K.F."/>
            <person name="Gouzy J."/>
            <person name="Schoof H."/>
            <person name="Van de Peer Y."/>
            <person name="Proost S."/>
            <person name="Cook D.R."/>
            <person name="Meyers B.C."/>
            <person name="Spannagl M."/>
            <person name="Cheung F."/>
            <person name="De Mita S."/>
            <person name="Krishnakumar V."/>
            <person name="Gundlach H."/>
            <person name="Zhou S."/>
            <person name="Mudge J."/>
            <person name="Bharti A.K."/>
            <person name="Murray J.D."/>
            <person name="Naoumkina M.A."/>
            <person name="Rosen B."/>
            <person name="Silverstein K.A."/>
            <person name="Tang H."/>
            <person name="Rombauts S."/>
            <person name="Zhao P.X."/>
            <person name="Zhou P."/>
            <person name="Barbe V."/>
            <person name="Bardou P."/>
            <person name="Bechner M."/>
            <person name="Bellec A."/>
            <person name="Berger A."/>
            <person name="Berges H."/>
            <person name="Bidwell S."/>
            <person name="Bisseling T."/>
            <person name="Choisne N."/>
            <person name="Couloux A."/>
            <person name="Denny R."/>
            <person name="Deshpande S."/>
            <person name="Dai X."/>
            <person name="Doyle J.J."/>
            <person name="Dudez A.M."/>
            <person name="Farmer A.D."/>
            <person name="Fouteau S."/>
            <person name="Franken C."/>
            <person name="Gibelin C."/>
            <person name="Gish J."/>
            <person name="Goldstein S."/>
            <person name="Gonzalez A.J."/>
            <person name="Green P.J."/>
            <person name="Hallab A."/>
            <person name="Hartog M."/>
            <person name="Hua A."/>
            <person name="Humphray S.J."/>
            <person name="Jeong D.H."/>
            <person name="Jing Y."/>
            <person name="Jocker A."/>
            <person name="Kenton S.M."/>
            <person name="Kim D.J."/>
            <person name="Klee K."/>
            <person name="Lai H."/>
            <person name="Lang C."/>
            <person name="Lin S."/>
            <person name="Macmil S.L."/>
            <person name="Magdelenat G."/>
            <person name="Matthews L."/>
            <person name="McCorrison J."/>
            <person name="Monaghan E.L."/>
            <person name="Mun J.H."/>
            <person name="Najar F.Z."/>
            <person name="Nicholson C."/>
            <person name="Noirot C."/>
            <person name="O'Bleness M."/>
            <person name="Paule C.R."/>
            <person name="Poulain J."/>
            <person name="Prion F."/>
            <person name="Qin B."/>
            <person name="Qu C."/>
            <person name="Retzel E.F."/>
            <person name="Riddle C."/>
            <person name="Sallet E."/>
            <person name="Samain S."/>
            <person name="Samson N."/>
            <person name="Sanders I."/>
            <person name="Saurat O."/>
            <person name="Scarpelli C."/>
            <person name="Schiex T."/>
            <person name="Segurens B."/>
            <person name="Severin A.J."/>
            <person name="Sherrier D.J."/>
            <person name="Shi R."/>
            <person name="Sims S."/>
            <person name="Singer S.R."/>
            <person name="Sinharoy S."/>
            <person name="Sterck L."/>
            <person name="Viollet A."/>
            <person name="Wang B.B."/>
            <person name="Wang K."/>
            <person name="Wang M."/>
            <person name="Wang X."/>
            <person name="Warfsmann J."/>
            <person name="Weissenbach J."/>
            <person name="White D.D."/>
            <person name="White J.D."/>
            <person name="Wiley G.B."/>
            <person name="Wincker P."/>
            <person name="Xing Y."/>
            <person name="Yang L."/>
            <person name="Yao Z."/>
            <person name="Ying F."/>
            <person name="Zhai J."/>
            <person name="Zhou L."/>
            <person name="Zuber A."/>
            <person name="Denarie J."/>
            <person name="Dixon R.A."/>
            <person name="May G.D."/>
            <person name="Schwartz D.C."/>
            <person name="Rogers J."/>
            <person name="Quetier F."/>
            <person name="Town C.D."/>
            <person name="Roe B.A."/>
        </authorList>
    </citation>
    <scope>NUCLEOTIDE SEQUENCE [LARGE SCALE GENOMIC DNA]</scope>
    <source>
        <strain evidence="1">A17</strain>
        <strain evidence="2 3">cv. Jemalong A17</strain>
    </source>
</reference>
<reference evidence="1 3" key="2">
    <citation type="journal article" date="2014" name="BMC Genomics">
        <title>An improved genome release (version Mt4.0) for the model legume Medicago truncatula.</title>
        <authorList>
            <person name="Tang H."/>
            <person name="Krishnakumar V."/>
            <person name="Bidwell S."/>
            <person name="Rosen B."/>
            <person name="Chan A."/>
            <person name="Zhou S."/>
            <person name="Gentzbittel L."/>
            <person name="Childs K.L."/>
            <person name="Yandell M."/>
            <person name="Gundlach H."/>
            <person name="Mayer K.F."/>
            <person name="Schwartz D.C."/>
            <person name="Town C.D."/>
        </authorList>
    </citation>
    <scope>GENOME REANNOTATION</scope>
    <source>
        <strain evidence="2 3">cv. Jemalong A17</strain>
    </source>
</reference>
<name>G7L8U3_MEDTR</name>
<proteinExistence type="predicted"/>